<evidence type="ECO:0000259" key="12">
    <source>
        <dbReference type="Pfam" id="PF02852"/>
    </source>
</evidence>
<feature type="binding site" evidence="8">
    <location>
        <begin position="140"/>
        <end position="142"/>
    </location>
    <ligand>
        <name>FAD</name>
        <dbReference type="ChEBI" id="CHEBI:57692"/>
    </ligand>
</feature>
<comment type="catalytic activity">
    <reaction evidence="11">
        <text>2 glutathione + NADP(+) = glutathione disulfide + NADPH + H(+)</text>
        <dbReference type="Rhea" id="RHEA:11740"/>
        <dbReference type="ChEBI" id="CHEBI:15378"/>
        <dbReference type="ChEBI" id="CHEBI:57783"/>
        <dbReference type="ChEBI" id="CHEBI:57925"/>
        <dbReference type="ChEBI" id="CHEBI:58297"/>
        <dbReference type="ChEBI" id="CHEBI:58349"/>
        <dbReference type="EC" id="1.8.1.7"/>
    </reaction>
</comment>
<evidence type="ECO:0000256" key="4">
    <source>
        <dbReference type="ARBA" id="ARBA00023002"/>
    </source>
</evidence>
<dbReference type="GO" id="GO:0005829">
    <property type="term" value="C:cytosol"/>
    <property type="evidence" value="ECO:0007669"/>
    <property type="project" value="TreeGrafter"/>
</dbReference>
<evidence type="ECO:0000256" key="1">
    <source>
        <dbReference type="ARBA" id="ARBA00007532"/>
    </source>
</evidence>
<comment type="cofactor">
    <cofactor evidence="8">
        <name>FAD</name>
        <dbReference type="ChEBI" id="CHEBI:57692"/>
    </cofactor>
    <text evidence="8">Binds 1 FAD per subunit.</text>
</comment>
<comment type="function">
    <text evidence="11">Catalyzes the reduction of glutathione disulfide (GSSG) to reduced glutathione (GSH). Constitutes the major mechanism to maintain a high GSH:GSSG ratio in the cytosol.</text>
</comment>
<dbReference type="FunFam" id="3.30.390.30:FF:000003">
    <property type="entry name" value="Glutathione reductase"/>
    <property type="match status" value="1"/>
</dbReference>
<comment type="caution">
    <text evidence="14">The sequence shown here is derived from an EMBL/GenBank/DDBJ whole genome shotgun (WGS) entry which is preliminary data.</text>
</comment>
<dbReference type="GO" id="GO:0004362">
    <property type="term" value="F:glutathione-disulfide reductase (NADPH) activity"/>
    <property type="evidence" value="ECO:0007669"/>
    <property type="project" value="UniProtKB-EC"/>
</dbReference>
<dbReference type="PROSITE" id="PS00076">
    <property type="entry name" value="PYRIDINE_REDOX_1"/>
    <property type="match status" value="1"/>
</dbReference>
<feature type="binding site" evidence="8">
    <location>
        <position position="262"/>
    </location>
    <ligand>
        <name>NAD(+)</name>
        <dbReference type="ChEBI" id="CHEBI:57540"/>
    </ligand>
</feature>
<evidence type="ECO:0000256" key="2">
    <source>
        <dbReference type="ARBA" id="ARBA00022630"/>
    </source>
</evidence>
<evidence type="ECO:0000259" key="13">
    <source>
        <dbReference type="Pfam" id="PF07992"/>
    </source>
</evidence>
<evidence type="ECO:0000256" key="7">
    <source>
        <dbReference type="PIRSR" id="PIRSR000350-2"/>
    </source>
</evidence>
<keyword evidence="8" id="KW-0547">Nucleotide-binding</keyword>
<comment type="subcellular location">
    <subcellularLocation>
        <location evidence="11">Cytoplasm</location>
    </subcellularLocation>
</comment>
<protein>
    <recommendedName>
        <fullName evidence="11">Glutathione reductase</fullName>
        <ecNumber evidence="11">1.8.1.7</ecNumber>
    </recommendedName>
</protein>
<evidence type="ECO:0000313" key="15">
    <source>
        <dbReference type="Proteomes" id="UP001162131"/>
    </source>
</evidence>
<dbReference type="Gene3D" id="3.30.390.30">
    <property type="match status" value="1"/>
</dbReference>
<sequence length="450" mass="49318">MSDSKHADLLVIGGGSGGLAAARRAAKYGAKVIVVESYRLGGLCVNNGCVPKKVIWNSAHILEGLHLAKEYGFDVTHSHNWATLKANRDAYIARLNEIYANHLRHDGIEFIFGTAKFIGPDSITVDNSLIITASHILIATGSKPMIMDIPGKEHFLTSDNFFAMETLPNNVLLVGNGYISCELGGIFNTFGVKVTISMREDHLLSVFDREVTNKLMEQMAKDGISFLPGRDIVEIKQVDGGYHAFFNTGESFVFEKIFLNIGRVGMVDGLDIEAAGVVMARYRGIQVDEYETTTNPHIYALGDVTRKLQLTPIAVAAGRKLADRLFGGQSDAKLDYTNVPTTIFAHPPLGSVGLMEQQAREKYGDDNVKVYRSSFTNMFFALTEHKELTFMKLICAGPEERVVGLHGVGRGIDEMIQGFAVAVKMGATKRDFDNTVAIHPTASEEYVTMV</sequence>
<dbReference type="EMBL" id="CAJZBQ010000012">
    <property type="protein sequence ID" value="CAG9314721.1"/>
    <property type="molecule type" value="Genomic_DNA"/>
</dbReference>
<accession>A0AAU9ILT8</accession>
<dbReference type="InterPro" id="IPR012999">
    <property type="entry name" value="Pyr_OxRdtase_I_AS"/>
</dbReference>
<proteinExistence type="inferred from homology"/>
<evidence type="ECO:0000256" key="9">
    <source>
        <dbReference type="PIRSR" id="PIRSR000350-4"/>
    </source>
</evidence>
<dbReference type="Proteomes" id="UP001162131">
    <property type="component" value="Unassembled WGS sequence"/>
</dbReference>
<dbReference type="GO" id="GO:0034599">
    <property type="term" value="P:cellular response to oxidative stress"/>
    <property type="evidence" value="ECO:0007669"/>
    <property type="project" value="TreeGrafter"/>
</dbReference>
<keyword evidence="11" id="KW-0521">NADP</keyword>
<evidence type="ECO:0000256" key="11">
    <source>
        <dbReference type="RuleBase" id="RU365016"/>
    </source>
</evidence>
<reference evidence="14" key="1">
    <citation type="submission" date="2021-09" db="EMBL/GenBank/DDBJ databases">
        <authorList>
            <consortium name="AG Swart"/>
            <person name="Singh M."/>
            <person name="Singh A."/>
            <person name="Seah K."/>
            <person name="Emmerich C."/>
        </authorList>
    </citation>
    <scope>NUCLEOTIDE SEQUENCE</scope>
    <source>
        <strain evidence="14">ATCC30299</strain>
    </source>
</reference>
<feature type="disulfide bond" description="Redox-active" evidence="9">
    <location>
        <begin position="44"/>
        <end position="49"/>
    </location>
</feature>
<feature type="active site" description="Proton acceptor" evidence="7">
    <location>
        <position position="439"/>
    </location>
</feature>
<keyword evidence="5" id="KW-1015">Disulfide bond</keyword>
<gene>
    <name evidence="14" type="ORF">BSTOLATCC_MIC11716</name>
</gene>
<organism evidence="14 15">
    <name type="scientific">Blepharisma stoltei</name>
    <dbReference type="NCBI Taxonomy" id="1481888"/>
    <lineage>
        <taxon>Eukaryota</taxon>
        <taxon>Sar</taxon>
        <taxon>Alveolata</taxon>
        <taxon>Ciliophora</taxon>
        <taxon>Postciliodesmatophora</taxon>
        <taxon>Heterotrichea</taxon>
        <taxon>Heterotrichida</taxon>
        <taxon>Blepharismidae</taxon>
        <taxon>Blepharisma</taxon>
    </lineage>
</organism>
<dbReference type="GO" id="GO:0050660">
    <property type="term" value="F:flavin adenine dinucleotide binding"/>
    <property type="evidence" value="ECO:0007669"/>
    <property type="project" value="InterPro"/>
</dbReference>
<dbReference type="GO" id="GO:0006749">
    <property type="term" value="P:glutathione metabolic process"/>
    <property type="evidence" value="ECO:0007669"/>
    <property type="project" value="InterPro"/>
</dbReference>
<dbReference type="PRINTS" id="PR00411">
    <property type="entry name" value="PNDRDTASEI"/>
</dbReference>
<dbReference type="InterPro" id="IPR001100">
    <property type="entry name" value="Pyr_nuc-diS_OxRdtase"/>
</dbReference>
<dbReference type="Pfam" id="PF02852">
    <property type="entry name" value="Pyr_redox_dim"/>
    <property type="match status" value="1"/>
</dbReference>
<evidence type="ECO:0000313" key="14">
    <source>
        <dbReference type="EMBL" id="CAG9314721.1"/>
    </source>
</evidence>
<dbReference type="GO" id="GO:0045454">
    <property type="term" value="P:cell redox homeostasis"/>
    <property type="evidence" value="ECO:0007669"/>
    <property type="project" value="InterPro"/>
</dbReference>
<dbReference type="InterPro" id="IPR004099">
    <property type="entry name" value="Pyr_nucl-diS_OxRdtase_dimer"/>
</dbReference>
<keyword evidence="3 8" id="KW-0274">FAD</keyword>
<keyword evidence="6 10" id="KW-0676">Redox-active center</keyword>
<keyword evidence="11" id="KW-0963">Cytoplasm</keyword>
<dbReference type="Gene3D" id="3.50.50.60">
    <property type="entry name" value="FAD/NAD(P)-binding domain"/>
    <property type="match status" value="2"/>
</dbReference>
<feature type="binding site" evidence="8">
    <location>
        <begin position="175"/>
        <end position="182"/>
    </location>
    <ligand>
        <name>NAD(+)</name>
        <dbReference type="ChEBI" id="CHEBI:57540"/>
    </ligand>
</feature>
<keyword evidence="2 10" id="KW-0285">Flavoprotein</keyword>
<dbReference type="SUPFAM" id="SSF51905">
    <property type="entry name" value="FAD/NAD(P)-binding domain"/>
    <property type="match status" value="1"/>
</dbReference>
<dbReference type="AlphaFoldDB" id="A0AAU9ILT8"/>
<dbReference type="SUPFAM" id="SSF55424">
    <property type="entry name" value="FAD/NAD-linked reductases, dimerisation (C-terminal) domain"/>
    <property type="match status" value="1"/>
</dbReference>
<dbReference type="Pfam" id="PF07992">
    <property type="entry name" value="Pyr_redox_2"/>
    <property type="match status" value="1"/>
</dbReference>
<evidence type="ECO:0000256" key="10">
    <source>
        <dbReference type="RuleBase" id="RU003691"/>
    </source>
</evidence>
<dbReference type="InterPro" id="IPR046952">
    <property type="entry name" value="GSHR/TRXR-like"/>
</dbReference>
<evidence type="ECO:0000256" key="5">
    <source>
        <dbReference type="ARBA" id="ARBA00023157"/>
    </source>
</evidence>
<feature type="binding site" evidence="8">
    <location>
        <position position="303"/>
    </location>
    <ligand>
        <name>FAD</name>
        <dbReference type="ChEBI" id="CHEBI:57692"/>
    </ligand>
</feature>
<keyword evidence="15" id="KW-1185">Reference proteome</keyword>
<dbReference type="NCBIfam" id="NF004776">
    <property type="entry name" value="PRK06116.1"/>
    <property type="match status" value="1"/>
</dbReference>
<dbReference type="InterPro" id="IPR006322">
    <property type="entry name" value="Glutathione_Rdtase_euk/bac"/>
</dbReference>
<dbReference type="PANTHER" id="PTHR42737">
    <property type="entry name" value="GLUTATHIONE REDUCTASE"/>
    <property type="match status" value="1"/>
</dbReference>
<feature type="domain" description="FAD/NAD(P)-binding" evidence="13">
    <location>
        <begin position="8"/>
        <end position="318"/>
    </location>
</feature>
<dbReference type="GO" id="GO:0005739">
    <property type="term" value="C:mitochondrion"/>
    <property type="evidence" value="ECO:0007669"/>
    <property type="project" value="TreeGrafter"/>
</dbReference>
<comment type="similarity">
    <text evidence="1 10">Belongs to the class-I pyridine nucleotide-disulfide oxidoreductase family.</text>
</comment>
<dbReference type="PANTHER" id="PTHR42737:SF2">
    <property type="entry name" value="GLUTATHIONE REDUCTASE"/>
    <property type="match status" value="1"/>
</dbReference>
<name>A0AAU9ILT8_9CILI</name>
<dbReference type="PIRSF" id="PIRSF000350">
    <property type="entry name" value="Mercury_reductase_MerA"/>
    <property type="match status" value="1"/>
</dbReference>
<evidence type="ECO:0000256" key="3">
    <source>
        <dbReference type="ARBA" id="ARBA00022827"/>
    </source>
</evidence>
<keyword evidence="8" id="KW-0520">NAD</keyword>
<feature type="domain" description="Pyridine nucleotide-disulphide oxidoreductase dimerisation" evidence="12">
    <location>
        <begin position="339"/>
        <end position="449"/>
    </location>
</feature>
<dbReference type="GO" id="GO:0050661">
    <property type="term" value="F:NADP binding"/>
    <property type="evidence" value="ECO:0007669"/>
    <property type="project" value="InterPro"/>
</dbReference>
<dbReference type="InterPro" id="IPR023753">
    <property type="entry name" value="FAD/NAD-binding_dom"/>
</dbReference>
<dbReference type="InterPro" id="IPR016156">
    <property type="entry name" value="FAD/NAD-linked_Rdtase_dimer_sf"/>
</dbReference>
<feature type="binding site" evidence="8">
    <location>
        <position position="53"/>
    </location>
    <ligand>
        <name>FAD</name>
        <dbReference type="ChEBI" id="CHEBI:57692"/>
    </ligand>
</feature>
<dbReference type="NCBIfam" id="TIGR01421">
    <property type="entry name" value="gluta_reduc_1"/>
    <property type="match status" value="1"/>
</dbReference>
<dbReference type="InterPro" id="IPR036188">
    <property type="entry name" value="FAD/NAD-bd_sf"/>
</dbReference>
<dbReference type="PRINTS" id="PR00368">
    <property type="entry name" value="FADPNR"/>
</dbReference>
<dbReference type="EC" id="1.8.1.7" evidence="11"/>
<evidence type="ECO:0000256" key="6">
    <source>
        <dbReference type="ARBA" id="ARBA00023284"/>
    </source>
</evidence>
<evidence type="ECO:0000256" key="8">
    <source>
        <dbReference type="PIRSR" id="PIRSR000350-3"/>
    </source>
</evidence>
<keyword evidence="4 10" id="KW-0560">Oxidoreductase</keyword>